<proteinExistence type="predicted"/>
<dbReference type="Proteomes" id="UP000186817">
    <property type="component" value="Unassembled WGS sequence"/>
</dbReference>
<evidence type="ECO:0000256" key="1">
    <source>
        <dbReference type="SAM" id="MobiDB-lite"/>
    </source>
</evidence>
<evidence type="ECO:0000313" key="3">
    <source>
        <dbReference type="Proteomes" id="UP000186817"/>
    </source>
</evidence>
<name>A0A1Q9D242_SYMMI</name>
<dbReference type="AlphaFoldDB" id="A0A1Q9D242"/>
<protein>
    <submittedName>
        <fullName evidence="2">Uncharacterized protein</fullName>
    </submittedName>
</protein>
<dbReference type="EMBL" id="LSRX01000771">
    <property type="protein sequence ID" value="OLP89247.1"/>
    <property type="molecule type" value="Genomic_DNA"/>
</dbReference>
<feature type="region of interest" description="Disordered" evidence="1">
    <location>
        <begin position="46"/>
        <end position="72"/>
    </location>
</feature>
<keyword evidence="3" id="KW-1185">Reference proteome</keyword>
<gene>
    <name evidence="2" type="ORF">AK812_SmicGene29310</name>
</gene>
<evidence type="ECO:0000313" key="2">
    <source>
        <dbReference type="EMBL" id="OLP89247.1"/>
    </source>
</evidence>
<reference evidence="2 3" key="1">
    <citation type="submission" date="2016-02" db="EMBL/GenBank/DDBJ databases">
        <title>Genome analysis of coral dinoflagellate symbionts highlights evolutionary adaptations to a symbiotic lifestyle.</title>
        <authorList>
            <person name="Aranda M."/>
            <person name="Li Y."/>
            <person name="Liew Y.J."/>
            <person name="Baumgarten S."/>
            <person name="Simakov O."/>
            <person name="Wilson M."/>
            <person name="Piel J."/>
            <person name="Ashoor H."/>
            <person name="Bougouffa S."/>
            <person name="Bajic V.B."/>
            <person name="Ryu T."/>
            <person name="Ravasi T."/>
            <person name="Bayer T."/>
            <person name="Micklem G."/>
            <person name="Kim H."/>
            <person name="Bhak J."/>
            <person name="Lajeunesse T.C."/>
            <person name="Voolstra C.R."/>
        </authorList>
    </citation>
    <scope>NUCLEOTIDE SEQUENCE [LARGE SCALE GENOMIC DNA]</scope>
    <source>
        <strain evidence="2 3">CCMP2467</strain>
    </source>
</reference>
<sequence length="95" mass="10535">MPISCCWGQASSQLPVRRVVMRSSDDSRMPATFDVSVHACLCPGREQEDHKSNSRTVGMAEAPQGARQQDPLLDERRQQLQGDHGSLILAAQQFK</sequence>
<accession>A0A1Q9D242</accession>
<organism evidence="2 3">
    <name type="scientific">Symbiodinium microadriaticum</name>
    <name type="common">Dinoflagellate</name>
    <name type="synonym">Zooxanthella microadriatica</name>
    <dbReference type="NCBI Taxonomy" id="2951"/>
    <lineage>
        <taxon>Eukaryota</taxon>
        <taxon>Sar</taxon>
        <taxon>Alveolata</taxon>
        <taxon>Dinophyceae</taxon>
        <taxon>Suessiales</taxon>
        <taxon>Symbiodiniaceae</taxon>
        <taxon>Symbiodinium</taxon>
    </lineage>
</organism>
<comment type="caution">
    <text evidence="2">The sequence shown here is derived from an EMBL/GenBank/DDBJ whole genome shotgun (WGS) entry which is preliminary data.</text>
</comment>